<dbReference type="InterPro" id="IPR031325">
    <property type="entry name" value="RHS_repeat"/>
</dbReference>
<dbReference type="CDD" id="cd00081">
    <property type="entry name" value="Hint"/>
    <property type="match status" value="1"/>
</dbReference>
<dbReference type="PANTHER" id="PTHR32305:SF17">
    <property type="entry name" value="TRNA NUCLEASE WAPA"/>
    <property type="match status" value="1"/>
</dbReference>
<keyword evidence="3" id="KW-1185">Reference proteome</keyword>
<dbReference type="InterPro" id="IPR050708">
    <property type="entry name" value="T6SS_VgrG/RHS"/>
</dbReference>
<evidence type="ECO:0000256" key="1">
    <source>
        <dbReference type="SAM" id="MobiDB-lite"/>
    </source>
</evidence>
<feature type="compositionally biased region" description="Basic and acidic residues" evidence="1">
    <location>
        <begin position="1567"/>
        <end position="1576"/>
    </location>
</feature>
<accession>A0ABV9UK39</accession>
<dbReference type="Pfam" id="PF05593">
    <property type="entry name" value="RHS_repeat"/>
    <property type="match status" value="1"/>
</dbReference>
<dbReference type="NCBIfam" id="TIGR03696">
    <property type="entry name" value="Rhs_assc_core"/>
    <property type="match status" value="1"/>
</dbReference>
<feature type="compositionally biased region" description="Polar residues" evidence="1">
    <location>
        <begin position="19"/>
        <end position="28"/>
    </location>
</feature>
<sequence>MVWPAATRTLANPAVGNPGSAQSLSPKTAPSVEPGPASVIGTPVWLGRPGSLTKQHQATTAAGQTPDKVAVTVAGRDEAQRAGINGVLVSLTNNATTKGDGKVSVGLEYSGFANAYGGDYTSRLQLVQLPACALTTPQAAQCRTAKPIPFHNDYANHRLVADVALPTSGTPPGTASPSAAQLNGAAATPQAFSAGGAQPMVLAAAPAPGGAGGTYSATALAPSGTWSAGTSTGDFNWTYPVSVPSPLGGSAPAVSLSYDSASLDGRTSATNNQASWIGDGWDYDPGFIERSYKPCSKDGQPNTVGDNCWSGESMTMSLGGRSVKLVKDDTTGTWRENSDDGSRVEHLTGAANGAQNGEYWRITTTNGVQYYFGLNHAPGSTTTPATNSAWTAPVFGNDAGEPCHGTTFDTSWCQQAWRWALDFVVDTNQNVTTYAYNTESNYYARGTANTLTPYIRGGYLTTITYGQRLPDVIAGKKAAAQVIFTTAERCVPDANFTCAPNLLTTANAAHWPDVPFDQNCPSTGTCSNHAPSFWSTKRLTTITTQVLVGTAYSTADTYTLTHQFPASGDTNKPALWLASVTHTGNDGGTAATPTVTFLGQRMANRVGAVDNIPPIFRLRINAINTESGGQINVVYKDPECVKGTHMPATPDSNTMSCYPVYWTPQGASDPVLDWFHKYLVQQVTEVDKTGIGAATKSTSYEYLGGAAWHHDDEELTDPKNRTWGQFRGYGEVITHTGAAPQTLTQSSTLYMRGMNGDVKADGSKRSVAVTDSAGGTLADDDQLAGFARESRTYDTIGGALKSATLNDPWSGRITATHKRTGLPDLTARLGGIAAVHQRALLADGSWRTTETDTTYNSDGLVTAVDDKGDGTAATPETCTTTSYAQNTAANMLAFPAEAIKVAGGCDTTADATHTLADTRNIYDSKSFGTLGATGDISETQALDHFDSSGTAQLKTVGTTTYDDYGRTTSVTNAVGATTSTAYTPATGALPTSITSTQPAVAPATTGWKSTTTYDPLRAIPLTTTDANGRITDVTYDPLGRISAVWLPGRAKATKSPNNKFTYALNNTTPSVVTTQTLREDESYGVDYKLYDGLLRLRQEQQSSGDGGSGRLISDTYYDSHGRTVKTNAEYYNTADPSTTLYVVNDDQVPSQTGTYFDGMGRPVAQALSSYAVEQWRSTTTYPGADRVDVTPPSGASASSKVMDARGRTTALLQYHGPTPTGDADSTQYHYNVAGQQDLVTDSSGNKWSTSYDLRGRKASSTDPDTGTTTYTYNDLDQVTSTTDARSKTLAYTYDALGRKTAEYSGSTTGTQLASWTYDTLAKGYPTSSTHYVNGNAYTTSVTGYDTGYRPTGSSVTIPASEGKLAGTYNTGMAYTPNVGLLDSTTMPAAGGLTGETVYYSYNLAGQLLLAGGDADYLSGMTYTPLGQVQRSTVGDVPNQVVQTNSYDAATGRVLKSTLDKETNTTSSVDVTNYTYTPSGAVTSVSDVQDTGQTDTQCFSYDYLDRLTEAWTDKGGTSTEPAPKAGGIGGCTNTKPSAANLGGPNPYWQSFGYDLTGNRTSEVDHDVTGNTDKDTTHTETYPAAGQPHPHAVQSMTTGSKAAGTSTDTFAYDASGNTTAHTTGAGTQNFTWTDEDKLDTITKTQQDKGTDFVYDADGYQLLRHDPTTATLYLAGTEVVLDKAANTTSATRYYTAPGGLTVARSTGGHLTYLASDPNGTDNVAIDSATLSVQRRPMTPFGQNRNGAPVPTSWPGDKGFVGGTTDTDTGLTNLGAREYDPNLGRFLSVDPILDPTNPQSINGYAYSGNTPVTSSDPTGLMQMCGEGGAACYADDWNNDGTANNDGNRGTTNDKPKPVSKPKPKKKHHSLWSKVLDTVEVVAVVVVITVVVVAVVSACMTPAGVACAGIVMAGVNGFADSMALGAAASVASAAVAGAGEAVLATGVGAAVVGGAARAAKAFTKSGGGSEAEAAATAATKAETTASSRAESSSASSGAESGTSPGCNSFPAATTVLFADGSSRPINEVKVGDTVEATDPLTNTTKPEKVTDVVVTLTDKDFTDTTVHTETGDKTVTSTQHHPYWDASRKQWVDAAELKPGEQLRQPDGTSITVVSVRNYHRAITTYNLTVDHIHTYYVVAGATPVLVHNCPVANGGKYGDLQPAGAGNEINHVPANSSSPLSKYSGPSVRMDYADHRAVYSTGSSLESKAWRMRQKELIDGGDFRGAIQMDVNDIRSRFGNKYDEAITEMWMSLSQNKALRKWAAGQNP</sequence>
<feature type="region of interest" description="Disordered" evidence="1">
    <location>
        <begin position="1838"/>
        <end position="1865"/>
    </location>
</feature>
<evidence type="ECO:0000313" key="3">
    <source>
        <dbReference type="Proteomes" id="UP001595834"/>
    </source>
</evidence>
<dbReference type="Pfam" id="PF07591">
    <property type="entry name" value="PT-HINT"/>
    <property type="match status" value="1"/>
</dbReference>
<dbReference type="EMBL" id="JBHSIZ010000010">
    <property type="protein sequence ID" value="MFC4956797.1"/>
    <property type="molecule type" value="Genomic_DNA"/>
</dbReference>
<dbReference type="InterPro" id="IPR036844">
    <property type="entry name" value="Hint_dom_sf"/>
</dbReference>
<gene>
    <name evidence="2" type="ORF">ACFPFX_10835</name>
</gene>
<organism evidence="2 3">
    <name type="scientific">Streptomyces mauvecolor</name>
    <dbReference type="NCBI Taxonomy" id="58345"/>
    <lineage>
        <taxon>Bacteria</taxon>
        <taxon>Bacillati</taxon>
        <taxon>Actinomycetota</taxon>
        <taxon>Actinomycetes</taxon>
        <taxon>Kitasatosporales</taxon>
        <taxon>Streptomycetaceae</taxon>
        <taxon>Streptomyces</taxon>
    </lineage>
</organism>
<dbReference type="SUPFAM" id="SSF51294">
    <property type="entry name" value="Hedgehog/intein (Hint) domain"/>
    <property type="match status" value="1"/>
</dbReference>
<dbReference type="InterPro" id="IPR006530">
    <property type="entry name" value="YD"/>
</dbReference>
<reference evidence="3" key="1">
    <citation type="journal article" date="2019" name="Int. J. Syst. Evol. Microbiol.">
        <title>The Global Catalogue of Microorganisms (GCM) 10K type strain sequencing project: providing services to taxonomists for standard genome sequencing and annotation.</title>
        <authorList>
            <consortium name="The Broad Institute Genomics Platform"/>
            <consortium name="The Broad Institute Genome Sequencing Center for Infectious Disease"/>
            <person name="Wu L."/>
            <person name="Ma J."/>
        </authorList>
    </citation>
    <scope>NUCLEOTIDE SEQUENCE [LARGE SCALE GENOMIC DNA]</scope>
    <source>
        <strain evidence="3">CCM 7224</strain>
    </source>
</reference>
<feature type="region of interest" description="Disordered" evidence="1">
    <location>
        <begin position="1968"/>
        <end position="2001"/>
    </location>
</feature>
<name>A0ABV9UK39_9ACTN</name>
<dbReference type="Gene3D" id="2.170.16.10">
    <property type="entry name" value="Hedgehog/Intein (Hint) domain"/>
    <property type="match status" value="1"/>
</dbReference>
<feature type="region of interest" description="Disordered" evidence="1">
    <location>
        <begin position="1"/>
        <end position="65"/>
    </location>
</feature>
<dbReference type="Gene3D" id="2.180.10.10">
    <property type="entry name" value="RHS repeat-associated core"/>
    <property type="match status" value="1"/>
</dbReference>
<dbReference type="PANTHER" id="PTHR32305">
    <property type="match status" value="1"/>
</dbReference>
<feature type="compositionally biased region" description="Low complexity" evidence="1">
    <location>
        <begin position="1968"/>
        <end position="1998"/>
    </location>
</feature>
<dbReference type="Proteomes" id="UP001595834">
    <property type="component" value="Unassembled WGS sequence"/>
</dbReference>
<comment type="caution">
    <text evidence="2">The sequence shown here is derived from an EMBL/GenBank/DDBJ whole genome shotgun (WGS) entry which is preliminary data.</text>
</comment>
<evidence type="ECO:0000313" key="2">
    <source>
        <dbReference type="EMBL" id="MFC4956797.1"/>
    </source>
</evidence>
<dbReference type="PROSITE" id="PS50818">
    <property type="entry name" value="INTEIN_C_TER"/>
    <property type="match status" value="1"/>
</dbReference>
<dbReference type="InterPro" id="IPR030934">
    <property type="entry name" value="Intein_C"/>
</dbReference>
<proteinExistence type="predicted"/>
<dbReference type="InterPro" id="IPR022385">
    <property type="entry name" value="Rhs_assc_core"/>
</dbReference>
<feature type="compositionally biased region" description="Basic residues" evidence="1">
    <location>
        <begin position="1853"/>
        <end position="1865"/>
    </location>
</feature>
<dbReference type="NCBIfam" id="TIGR01643">
    <property type="entry name" value="YD_repeat_2x"/>
    <property type="match status" value="1"/>
</dbReference>
<feature type="region of interest" description="Disordered" evidence="1">
    <location>
        <begin position="1567"/>
        <end position="1600"/>
    </location>
</feature>
<dbReference type="RefSeq" id="WP_344380263.1">
    <property type="nucleotide sequence ID" value="NZ_BAAASQ010000039.1"/>
</dbReference>
<feature type="compositionally biased region" description="Polar residues" evidence="1">
    <location>
        <begin position="52"/>
        <end position="63"/>
    </location>
</feature>
<protein>
    <submittedName>
        <fullName evidence="2">RHS repeat-associated core domain-containing protein</fullName>
    </submittedName>
</protein>